<proteinExistence type="predicted"/>
<evidence type="ECO:0000313" key="2">
    <source>
        <dbReference type="EMBL" id="OAA88360.1"/>
    </source>
</evidence>
<organism evidence="2 3">
    <name type="scientific">Clostridium ljungdahlii</name>
    <dbReference type="NCBI Taxonomy" id="1538"/>
    <lineage>
        <taxon>Bacteria</taxon>
        <taxon>Bacillati</taxon>
        <taxon>Bacillota</taxon>
        <taxon>Clostridia</taxon>
        <taxon>Eubacteriales</taxon>
        <taxon>Clostridiaceae</taxon>
        <taxon>Clostridium</taxon>
    </lineage>
</organism>
<dbReference type="EC" id="1.4.99.5" evidence="2"/>
<dbReference type="Proteomes" id="UP000077407">
    <property type="component" value="Unassembled WGS sequence"/>
</dbReference>
<reference evidence="2 3" key="1">
    <citation type="journal article" date="2015" name="Biotechnol. Bioeng.">
        <title>Genome sequence and phenotypic characterization of Caulobacter segnis.</title>
        <authorList>
            <person name="Patel S."/>
            <person name="Fletcher B."/>
            <person name="Scott D.C."/>
            <person name="Ely B."/>
        </authorList>
    </citation>
    <scope>NUCLEOTIDE SEQUENCE [LARGE SCALE GENOMIC DNA]</scope>
    <source>
        <strain evidence="2 3">ERI-2</strain>
    </source>
</reference>
<name>A0A168PWJ5_9CLOT</name>
<sequence length="84" mass="9433">MICYCNKVTEGEIIDAISRPLGARTIEGIKRRTGATFGDCRGTRCLYEVASILARETNKKMTDIVKDSKNSNIMVGRIKEFDKM</sequence>
<evidence type="ECO:0000259" key="1">
    <source>
        <dbReference type="Pfam" id="PF04324"/>
    </source>
</evidence>
<dbReference type="CDD" id="cd19946">
    <property type="entry name" value="GlpA-like_Fer2_BFD-like"/>
    <property type="match status" value="1"/>
</dbReference>
<dbReference type="GO" id="GO:0050622">
    <property type="term" value="F:glycine dehydrogenase (cyanide-forming) activity"/>
    <property type="evidence" value="ECO:0007669"/>
    <property type="project" value="UniProtKB-EC"/>
</dbReference>
<dbReference type="PANTHER" id="PTHR42720:SF1">
    <property type="entry name" value="GLYCEROL 3-PHOSPHATE OXIDASE"/>
    <property type="match status" value="1"/>
</dbReference>
<dbReference type="EMBL" id="LITT01000017">
    <property type="protein sequence ID" value="OAA88360.1"/>
    <property type="molecule type" value="Genomic_DNA"/>
</dbReference>
<comment type="caution">
    <text evidence="2">The sequence shown here is derived from an EMBL/GenBank/DDBJ whole genome shotgun (WGS) entry which is preliminary data.</text>
</comment>
<protein>
    <submittedName>
        <fullName evidence="2">Hydrogen cyanide synthase subunit HcnB</fullName>
        <ecNumber evidence="2">1.4.99.5</ecNumber>
    </submittedName>
</protein>
<accession>A0A168PWJ5</accession>
<dbReference type="InterPro" id="IPR041854">
    <property type="entry name" value="BFD-like_2Fe2S-bd_dom_sf"/>
</dbReference>
<feature type="domain" description="BFD-like [2Fe-2S]-binding" evidence="1">
    <location>
        <begin position="1"/>
        <end position="55"/>
    </location>
</feature>
<dbReference type="PATRIC" id="fig|1538.10.peg.2255"/>
<dbReference type="Pfam" id="PF04324">
    <property type="entry name" value="Fer2_BFD"/>
    <property type="match status" value="1"/>
</dbReference>
<dbReference type="Gene3D" id="1.10.10.1100">
    <property type="entry name" value="BFD-like [2Fe-2S]-binding domain"/>
    <property type="match status" value="1"/>
</dbReference>
<dbReference type="AlphaFoldDB" id="A0A168PWJ5"/>
<keyword evidence="2" id="KW-0560">Oxidoreductase</keyword>
<evidence type="ECO:0000313" key="3">
    <source>
        <dbReference type="Proteomes" id="UP000077407"/>
    </source>
</evidence>
<gene>
    <name evidence="2" type="primary">hcnB</name>
    <name evidence="2" type="ORF">WY13_01807</name>
</gene>
<dbReference type="PANTHER" id="PTHR42720">
    <property type="entry name" value="GLYCEROL-3-PHOSPHATE DEHYDROGENASE"/>
    <property type="match status" value="1"/>
</dbReference>
<dbReference type="InterPro" id="IPR052745">
    <property type="entry name" value="G3P_Oxidase/Oxidoreductase"/>
</dbReference>
<dbReference type="InterPro" id="IPR007419">
    <property type="entry name" value="BFD-like_2Fe2S-bd_dom"/>
</dbReference>